<sequence>MDQVKISIESDEEMLLLSESNDPAYDSELKLAMTTGQAPEHTLAIIKPETANDHADEIQNIIVANGFRIDRQSRRLLTREDAKEFYAEHKVWDARNRVIRPEQWDQLGLQYRWNVLDFSILLEREVAREATKTHAGEYTTMFRTKEMMPFDMIVRLLAQAIAKTAAIPRFVITNVPSHALTGAFVTLLDTTVRASPTTQLVNVEPHPIWDAKLPMTQFEWRSHAVGHLVSIWVDGIATTDHLRSLLQPLLAPTLALSIDEGSTCGGGADITSVARTRGFLKLSAKDALRAEVLAGSVDGLHIQEQVQANEPIQDDLVVRVLQKVVLHPSHRRVILDDFPVTVEQVKALSDQIAVPSLVIRSQEPTTPFQQNLLAHLALSHPVVSPFGPNLQAHLSQLSASVVLGDVSDLSLSRLERHFQTQGVHVLSLAHVESSVEAMWSQSGHPIDDRSFVELVCAMLRQRNLHRVLFIGFPRTLLEAKTFHNVGVAMDHVTVLTKKVLPVPHALTDEDFYSSDEEEKARKKNAPEPQLSQLTRYFTETSPHAFHATTYVDIGRVYPQLEALFRPRVFLAVGNKASGFHSAVQRAAQSSNCVYVHVPTLHAHHVTRFPSSDRAKRIQAAWAERRLVDVAITMDLVKLEVLRHPISTRVVLTGFPRVIRNTMPYVHDQLMALAEHVGHVDQVLRDEIRWDAVAETRVGDVEVVHAHTDAFNAENLPLVDLYVKLNKVVTTLSADVSLDTLTQQVQTVLVE</sequence>
<feature type="domain" description="Nucleoside diphosphate kinase-like" evidence="5">
    <location>
        <begin position="40"/>
        <end position="90"/>
    </location>
</feature>
<reference evidence="6 7" key="1">
    <citation type="submission" date="2018-08" db="EMBL/GenBank/DDBJ databases">
        <title>Aphanomyces genome sequencing and annotation.</title>
        <authorList>
            <person name="Minardi D."/>
            <person name="Oidtmann B."/>
            <person name="Van Der Giezen M."/>
            <person name="Studholme D.J."/>
        </authorList>
    </citation>
    <scope>NUCLEOTIDE SEQUENCE [LARGE SCALE GENOMIC DNA]</scope>
    <source>
        <strain evidence="6 7">NJM0002</strain>
    </source>
</reference>
<dbReference type="AlphaFoldDB" id="A0A3R6WUK1"/>
<dbReference type="PANTHER" id="PTHR23359">
    <property type="entry name" value="NUCLEOTIDE KINASE"/>
    <property type="match status" value="1"/>
</dbReference>
<keyword evidence="7" id="KW-1185">Reference proteome</keyword>
<dbReference type="Proteomes" id="UP000285060">
    <property type="component" value="Unassembled WGS sequence"/>
</dbReference>
<comment type="similarity">
    <text evidence="4">Belongs to the NDK family.</text>
</comment>
<comment type="caution">
    <text evidence="6">The sequence shown here is derived from an EMBL/GenBank/DDBJ whole genome shotgun (WGS) entry which is preliminary data.</text>
</comment>
<evidence type="ECO:0000256" key="2">
    <source>
        <dbReference type="ARBA" id="ARBA00022741"/>
    </source>
</evidence>
<dbReference type="GO" id="GO:0019205">
    <property type="term" value="F:nucleobase-containing compound kinase activity"/>
    <property type="evidence" value="ECO:0007669"/>
    <property type="project" value="InterPro"/>
</dbReference>
<dbReference type="Gene3D" id="3.40.50.300">
    <property type="entry name" value="P-loop containing nucleotide triphosphate hydrolases"/>
    <property type="match status" value="2"/>
</dbReference>
<dbReference type="InterPro" id="IPR027417">
    <property type="entry name" value="P-loop_NTPase"/>
</dbReference>
<evidence type="ECO:0000256" key="1">
    <source>
        <dbReference type="ARBA" id="ARBA00022679"/>
    </source>
</evidence>
<keyword evidence="2" id="KW-0547">Nucleotide-binding</keyword>
<dbReference type="InterPro" id="IPR000850">
    <property type="entry name" value="Adenylat/UMP-CMP_kin"/>
</dbReference>
<dbReference type="Gene3D" id="3.30.70.141">
    <property type="entry name" value="Nucleoside diphosphate kinase-like domain"/>
    <property type="match status" value="1"/>
</dbReference>
<dbReference type="VEuPathDB" id="FungiDB:H310_00517"/>
<name>A0A3R6WUK1_9STRA</name>
<dbReference type="Pfam" id="PF00406">
    <property type="entry name" value="ADK"/>
    <property type="match status" value="1"/>
</dbReference>
<comment type="caution">
    <text evidence="4">Lacks conserved residue(s) required for the propagation of feature annotation.</text>
</comment>
<dbReference type="InterPro" id="IPR036850">
    <property type="entry name" value="NDK-like_dom_sf"/>
</dbReference>
<dbReference type="PROSITE" id="PS51374">
    <property type="entry name" value="NDPK_LIKE"/>
    <property type="match status" value="1"/>
</dbReference>
<protein>
    <recommendedName>
        <fullName evidence="5">Nucleoside diphosphate kinase-like domain-containing protein</fullName>
    </recommendedName>
</protein>
<organism evidence="6 7">
    <name type="scientific">Aphanomyces invadans</name>
    <dbReference type="NCBI Taxonomy" id="157072"/>
    <lineage>
        <taxon>Eukaryota</taxon>
        <taxon>Sar</taxon>
        <taxon>Stramenopiles</taxon>
        <taxon>Oomycota</taxon>
        <taxon>Saprolegniomycetes</taxon>
        <taxon>Saprolegniales</taxon>
        <taxon>Verrucalvaceae</taxon>
        <taxon>Aphanomyces</taxon>
    </lineage>
</organism>
<dbReference type="InterPro" id="IPR034907">
    <property type="entry name" value="NDK-like_dom"/>
</dbReference>
<dbReference type="GO" id="GO:0005524">
    <property type="term" value="F:ATP binding"/>
    <property type="evidence" value="ECO:0007669"/>
    <property type="project" value="InterPro"/>
</dbReference>
<dbReference type="GO" id="GO:0006139">
    <property type="term" value="P:nucleobase-containing compound metabolic process"/>
    <property type="evidence" value="ECO:0007669"/>
    <property type="project" value="InterPro"/>
</dbReference>
<dbReference type="Pfam" id="PF00334">
    <property type="entry name" value="NDK"/>
    <property type="match status" value="1"/>
</dbReference>
<dbReference type="SUPFAM" id="SSF54919">
    <property type="entry name" value="Nucleoside diphosphate kinase, NDK"/>
    <property type="match status" value="1"/>
</dbReference>
<evidence type="ECO:0000313" key="7">
    <source>
        <dbReference type="Proteomes" id="UP000285060"/>
    </source>
</evidence>
<keyword evidence="3" id="KW-0418">Kinase</keyword>
<accession>A0A3R6WUK1</accession>
<evidence type="ECO:0000259" key="5">
    <source>
        <dbReference type="Pfam" id="PF00334"/>
    </source>
</evidence>
<evidence type="ECO:0000313" key="6">
    <source>
        <dbReference type="EMBL" id="RHY35461.1"/>
    </source>
</evidence>
<dbReference type="EMBL" id="QUSY01000002">
    <property type="protein sequence ID" value="RHY35461.1"/>
    <property type="molecule type" value="Genomic_DNA"/>
</dbReference>
<gene>
    <name evidence="6" type="ORF">DYB32_000085</name>
</gene>
<proteinExistence type="inferred from homology"/>
<evidence type="ECO:0000256" key="4">
    <source>
        <dbReference type="PROSITE-ProRule" id="PRU00706"/>
    </source>
</evidence>
<keyword evidence="1" id="KW-0808">Transferase</keyword>
<evidence type="ECO:0000256" key="3">
    <source>
        <dbReference type="ARBA" id="ARBA00022777"/>
    </source>
</evidence>